<organism evidence="2 3">
    <name type="scientific">Prunus dulcis</name>
    <name type="common">Almond</name>
    <name type="synonym">Amygdalus dulcis</name>
    <dbReference type="NCBI Taxonomy" id="3755"/>
    <lineage>
        <taxon>Eukaryota</taxon>
        <taxon>Viridiplantae</taxon>
        <taxon>Streptophyta</taxon>
        <taxon>Embryophyta</taxon>
        <taxon>Tracheophyta</taxon>
        <taxon>Spermatophyta</taxon>
        <taxon>Magnoliopsida</taxon>
        <taxon>eudicotyledons</taxon>
        <taxon>Gunneridae</taxon>
        <taxon>Pentapetalae</taxon>
        <taxon>rosids</taxon>
        <taxon>fabids</taxon>
        <taxon>Rosales</taxon>
        <taxon>Rosaceae</taxon>
        <taxon>Amygdaloideae</taxon>
        <taxon>Amygdaleae</taxon>
        <taxon>Prunus</taxon>
    </lineage>
</organism>
<protein>
    <submittedName>
        <fullName evidence="2">Uncharacterized protein</fullName>
    </submittedName>
</protein>
<comment type="caution">
    <text evidence="2">The sequence shown here is derived from an EMBL/GenBank/DDBJ whole genome shotgun (WGS) entry which is preliminary data.</text>
</comment>
<evidence type="ECO:0000313" key="2">
    <source>
        <dbReference type="EMBL" id="KAI5349159.1"/>
    </source>
</evidence>
<feature type="compositionally biased region" description="Basic and acidic residues" evidence="1">
    <location>
        <begin position="61"/>
        <end position="77"/>
    </location>
</feature>
<feature type="compositionally biased region" description="Basic and acidic residues" evidence="1">
    <location>
        <begin position="84"/>
        <end position="104"/>
    </location>
</feature>
<gene>
    <name evidence="2" type="ORF">L3X38_002046</name>
</gene>
<proteinExistence type="predicted"/>
<accession>A0AAD4WUR8</accession>
<feature type="region of interest" description="Disordered" evidence="1">
    <location>
        <begin position="61"/>
        <end position="104"/>
    </location>
</feature>
<dbReference type="EMBL" id="JAJFAZ020000001">
    <property type="protein sequence ID" value="KAI5349159.1"/>
    <property type="molecule type" value="Genomic_DNA"/>
</dbReference>
<evidence type="ECO:0000313" key="3">
    <source>
        <dbReference type="Proteomes" id="UP001054821"/>
    </source>
</evidence>
<evidence type="ECO:0000256" key="1">
    <source>
        <dbReference type="SAM" id="MobiDB-lite"/>
    </source>
</evidence>
<sequence length="104" mass="12530">MLESIAAAGAWIRKFKEHYVELQSLREKKVHQDLMEMEIRLESLRKQIPQKIQFEAIQSSMKERAREHKQLDKRLDRANGQLKKIKDPMNEQEKEKEKENPMEK</sequence>
<dbReference type="Proteomes" id="UP001054821">
    <property type="component" value="Chromosome 1"/>
</dbReference>
<name>A0AAD4WUR8_PRUDU</name>
<keyword evidence="3" id="KW-1185">Reference proteome</keyword>
<dbReference type="AlphaFoldDB" id="A0AAD4WUR8"/>
<reference evidence="2 3" key="1">
    <citation type="journal article" date="2022" name="G3 (Bethesda)">
        <title>Whole-genome sequence and methylome profiling of the almond [Prunus dulcis (Mill.) D.A. Webb] cultivar 'Nonpareil'.</title>
        <authorList>
            <person name="D'Amico-Willman K.M."/>
            <person name="Ouma W.Z."/>
            <person name="Meulia T."/>
            <person name="Sideli G.M."/>
            <person name="Gradziel T.M."/>
            <person name="Fresnedo-Ramirez J."/>
        </authorList>
    </citation>
    <scope>NUCLEOTIDE SEQUENCE [LARGE SCALE GENOMIC DNA]</scope>
    <source>
        <strain evidence="2">Clone GOH B32 T37-40</strain>
    </source>
</reference>